<dbReference type="EMBL" id="JBJJXI010000107">
    <property type="protein sequence ID" value="KAL3392181.1"/>
    <property type="molecule type" value="Genomic_DNA"/>
</dbReference>
<organism evidence="2 3">
    <name type="scientific">Trichogramma kaykai</name>
    <dbReference type="NCBI Taxonomy" id="54128"/>
    <lineage>
        <taxon>Eukaryota</taxon>
        <taxon>Metazoa</taxon>
        <taxon>Ecdysozoa</taxon>
        <taxon>Arthropoda</taxon>
        <taxon>Hexapoda</taxon>
        <taxon>Insecta</taxon>
        <taxon>Pterygota</taxon>
        <taxon>Neoptera</taxon>
        <taxon>Endopterygota</taxon>
        <taxon>Hymenoptera</taxon>
        <taxon>Apocrita</taxon>
        <taxon>Proctotrupomorpha</taxon>
        <taxon>Chalcidoidea</taxon>
        <taxon>Trichogrammatidae</taxon>
        <taxon>Trichogramma</taxon>
    </lineage>
</organism>
<evidence type="ECO:0000313" key="2">
    <source>
        <dbReference type="EMBL" id="KAL3392181.1"/>
    </source>
</evidence>
<sequence length="77" mass="8553">MGRVSETVQQPQPHHYQYQPNSPYNRFVVESWNAKTSQSNSTSLQPSDPSTPGSELSSSVTLYLYCLRFKPLGGACS</sequence>
<reference evidence="2 3" key="1">
    <citation type="journal article" date="2024" name="bioRxiv">
        <title>A reference genome for Trichogramma kaykai: A tiny desert-dwelling parasitoid wasp with competing sex-ratio distorters.</title>
        <authorList>
            <person name="Culotta J."/>
            <person name="Lindsey A.R."/>
        </authorList>
    </citation>
    <scope>NUCLEOTIDE SEQUENCE [LARGE SCALE GENOMIC DNA]</scope>
    <source>
        <strain evidence="2 3">KSX58</strain>
    </source>
</reference>
<accession>A0ABD2WGV6</accession>
<proteinExistence type="predicted"/>
<name>A0ABD2WGV6_9HYME</name>
<comment type="caution">
    <text evidence="2">The sequence shown here is derived from an EMBL/GenBank/DDBJ whole genome shotgun (WGS) entry which is preliminary data.</text>
</comment>
<evidence type="ECO:0000256" key="1">
    <source>
        <dbReference type="SAM" id="MobiDB-lite"/>
    </source>
</evidence>
<keyword evidence="3" id="KW-1185">Reference proteome</keyword>
<dbReference type="AlphaFoldDB" id="A0ABD2WGV6"/>
<dbReference type="Proteomes" id="UP001627154">
    <property type="component" value="Unassembled WGS sequence"/>
</dbReference>
<evidence type="ECO:0000313" key="3">
    <source>
        <dbReference type="Proteomes" id="UP001627154"/>
    </source>
</evidence>
<gene>
    <name evidence="2" type="ORF">TKK_013484</name>
</gene>
<feature type="region of interest" description="Disordered" evidence="1">
    <location>
        <begin position="35"/>
        <end position="56"/>
    </location>
</feature>
<feature type="region of interest" description="Disordered" evidence="1">
    <location>
        <begin position="1"/>
        <end position="22"/>
    </location>
</feature>
<protein>
    <submittedName>
        <fullName evidence="2">Uncharacterized protein</fullName>
    </submittedName>
</protein>
<feature type="compositionally biased region" description="Low complexity" evidence="1">
    <location>
        <begin position="9"/>
        <end position="20"/>
    </location>
</feature>